<dbReference type="Gene3D" id="1.10.3720.10">
    <property type="entry name" value="MetI-like"/>
    <property type="match status" value="1"/>
</dbReference>
<evidence type="ECO:0000313" key="10">
    <source>
        <dbReference type="EMBL" id="SHE30652.1"/>
    </source>
</evidence>
<dbReference type="STRING" id="1121025.SAMN02745249_00152"/>
<comment type="similarity">
    <text evidence="2">Belongs to the binding-protein-dependent transport system permease family. CysTW subfamily.</text>
</comment>
<gene>
    <name evidence="10" type="ORF">SAMN02745249_00152</name>
</gene>
<dbReference type="PROSITE" id="PS50928">
    <property type="entry name" value="ABC_TM1"/>
    <property type="match status" value="1"/>
</dbReference>
<keyword evidence="6 8" id="KW-1133">Transmembrane helix</keyword>
<evidence type="ECO:0000256" key="7">
    <source>
        <dbReference type="ARBA" id="ARBA00023136"/>
    </source>
</evidence>
<evidence type="ECO:0000256" key="3">
    <source>
        <dbReference type="ARBA" id="ARBA00022448"/>
    </source>
</evidence>
<evidence type="ECO:0000256" key="2">
    <source>
        <dbReference type="ARBA" id="ARBA00007069"/>
    </source>
</evidence>
<evidence type="ECO:0000256" key="8">
    <source>
        <dbReference type="RuleBase" id="RU363032"/>
    </source>
</evidence>
<dbReference type="RefSeq" id="WP_073294706.1">
    <property type="nucleotide sequence ID" value="NZ_FQUF01000003.1"/>
</dbReference>
<dbReference type="SUPFAM" id="SSF161098">
    <property type="entry name" value="MetI-like"/>
    <property type="match status" value="1"/>
</dbReference>
<protein>
    <submittedName>
        <fullName evidence="10">D-methionine transport system permease protein</fullName>
    </submittedName>
</protein>
<feature type="domain" description="ABC transmembrane type-1" evidence="9">
    <location>
        <begin position="30"/>
        <end position="224"/>
    </location>
</feature>
<dbReference type="InterPro" id="IPR051322">
    <property type="entry name" value="AA_ABC_Transporter_Permease"/>
</dbReference>
<evidence type="ECO:0000313" key="11">
    <source>
        <dbReference type="Proteomes" id="UP000184128"/>
    </source>
</evidence>
<dbReference type="CDD" id="cd06261">
    <property type="entry name" value="TM_PBP2"/>
    <property type="match status" value="1"/>
</dbReference>
<dbReference type="Pfam" id="PF00528">
    <property type="entry name" value="BPD_transp_1"/>
    <property type="match status" value="1"/>
</dbReference>
<evidence type="ECO:0000256" key="5">
    <source>
        <dbReference type="ARBA" id="ARBA00022692"/>
    </source>
</evidence>
<dbReference type="PANTHER" id="PTHR30450">
    <property type="entry name" value="ABC TRANSPORTER PERMEASE"/>
    <property type="match status" value="1"/>
</dbReference>
<feature type="transmembrane region" description="Helical" evidence="8">
    <location>
        <begin position="207"/>
        <end position="228"/>
    </location>
</feature>
<comment type="subcellular location">
    <subcellularLocation>
        <location evidence="1 8">Cell membrane</location>
        <topology evidence="1 8">Multi-pass membrane protein</topology>
    </subcellularLocation>
</comment>
<keyword evidence="3 8" id="KW-0813">Transport</keyword>
<sequence length="235" mass="25646">MIWNVNVGQNIFEQYTEFSEVNWLRVWAATKETVFMSFASVVAVFFLGLVIGLLLFETQEQKSLFSKIINRLVAFFVNVFRSIPFIILIVLLLPFTKEIVGRITGPVAGIPALIIAAAPFFGRLVETGFREIDRGVLEAAESMGASKLEIIFKVLLPESLPSIVAGITTTAISLVGYTAMAGVIGAGGLGNLAYLEGFQRSQPTVTLVATVFILIIVFIIQITGDILVKNVDKRS</sequence>
<dbReference type="AlphaFoldDB" id="A0A1M4SER4"/>
<dbReference type="PANTHER" id="PTHR30450:SF1">
    <property type="entry name" value="D-METHIONINE TRANSPORT SYSTEM PERMEASE PROTEIN METI-RELATED"/>
    <property type="match status" value="1"/>
</dbReference>
<keyword evidence="5 8" id="KW-0812">Transmembrane</keyword>
<dbReference type="FunFam" id="1.10.3720.10:FF:000002">
    <property type="entry name" value="D-methionine ABC transporter permease MetI"/>
    <property type="match status" value="1"/>
</dbReference>
<reference evidence="10 11" key="1">
    <citation type="submission" date="2016-11" db="EMBL/GenBank/DDBJ databases">
        <authorList>
            <person name="Jaros S."/>
            <person name="Januszkiewicz K."/>
            <person name="Wedrychowicz H."/>
        </authorList>
    </citation>
    <scope>NUCLEOTIDE SEQUENCE [LARGE SCALE GENOMIC DNA]</scope>
    <source>
        <strain evidence="10 11">DSM 15692</strain>
    </source>
</reference>
<accession>A0A1M4SER4</accession>
<evidence type="ECO:0000256" key="4">
    <source>
        <dbReference type="ARBA" id="ARBA00022475"/>
    </source>
</evidence>
<dbReference type="InterPro" id="IPR035906">
    <property type="entry name" value="MetI-like_sf"/>
</dbReference>
<dbReference type="EMBL" id="FQUF01000003">
    <property type="protein sequence ID" value="SHE30652.1"/>
    <property type="molecule type" value="Genomic_DNA"/>
</dbReference>
<name>A0A1M4SER4_9LACT</name>
<evidence type="ECO:0000256" key="1">
    <source>
        <dbReference type="ARBA" id="ARBA00004651"/>
    </source>
</evidence>
<feature type="transmembrane region" description="Helical" evidence="8">
    <location>
        <begin position="99"/>
        <end position="121"/>
    </location>
</feature>
<keyword evidence="4" id="KW-1003">Cell membrane</keyword>
<dbReference type="GO" id="GO:0005886">
    <property type="term" value="C:plasma membrane"/>
    <property type="evidence" value="ECO:0007669"/>
    <property type="project" value="UniProtKB-SubCell"/>
</dbReference>
<evidence type="ECO:0000256" key="6">
    <source>
        <dbReference type="ARBA" id="ARBA00022989"/>
    </source>
</evidence>
<evidence type="ECO:0000259" key="9">
    <source>
        <dbReference type="PROSITE" id="PS50928"/>
    </source>
</evidence>
<feature type="transmembrane region" description="Helical" evidence="8">
    <location>
        <begin position="163"/>
        <end position="187"/>
    </location>
</feature>
<dbReference type="GO" id="GO:0048473">
    <property type="term" value="P:D-methionine transmembrane transport"/>
    <property type="evidence" value="ECO:0007669"/>
    <property type="project" value="TreeGrafter"/>
</dbReference>
<feature type="transmembrane region" description="Helical" evidence="8">
    <location>
        <begin position="34"/>
        <end position="56"/>
    </location>
</feature>
<organism evidence="10 11">
    <name type="scientific">Atopostipes suicloacalis DSM 15692</name>
    <dbReference type="NCBI Taxonomy" id="1121025"/>
    <lineage>
        <taxon>Bacteria</taxon>
        <taxon>Bacillati</taxon>
        <taxon>Bacillota</taxon>
        <taxon>Bacilli</taxon>
        <taxon>Lactobacillales</taxon>
        <taxon>Carnobacteriaceae</taxon>
        <taxon>Atopostipes</taxon>
    </lineage>
</organism>
<proteinExistence type="inferred from homology"/>
<feature type="transmembrane region" description="Helical" evidence="8">
    <location>
        <begin position="68"/>
        <end position="93"/>
    </location>
</feature>
<dbReference type="Proteomes" id="UP000184128">
    <property type="component" value="Unassembled WGS sequence"/>
</dbReference>
<keyword evidence="7 8" id="KW-0472">Membrane</keyword>
<keyword evidence="11" id="KW-1185">Reference proteome</keyword>
<dbReference type="InterPro" id="IPR000515">
    <property type="entry name" value="MetI-like"/>
</dbReference>